<dbReference type="PROSITE" id="PS00149">
    <property type="entry name" value="SULFATASE_2"/>
    <property type="match status" value="1"/>
</dbReference>
<dbReference type="InterPro" id="IPR024607">
    <property type="entry name" value="Sulfatase_CS"/>
</dbReference>
<evidence type="ECO:0000259" key="7">
    <source>
        <dbReference type="PROSITE" id="PS50222"/>
    </source>
</evidence>
<protein>
    <submittedName>
        <fullName evidence="8">Sulfatase-like hydrolase/transferase</fullName>
    </submittedName>
</protein>
<dbReference type="Proteomes" id="UP000478417">
    <property type="component" value="Unassembled WGS sequence"/>
</dbReference>
<dbReference type="EMBL" id="JAAGNX010000002">
    <property type="protein sequence ID" value="NDV62077.1"/>
    <property type="molecule type" value="Genomic_DNA"/>
</dbReference>
<dbReference type="Gene3D" id="3.40.720.10">
    <property type="entry name" value="Alkaline Phosphatase, subunit A"/>
    <property type="match status" value="1"/>
</dbReference>
<feature type="compositionally biased region" description="Low complexity" evidence="5">
    <location>
        <begin position="498"/>
        <end position="511"/>
    </location>
</feature>
<dbReference type="PROSITE" id="PS00018">
    <property type="entry name" value="EF_HAND_1"/>
    <property type="match status" value="2"/>
</dbReference>
<feature type="chain" id="PRO_5025449621" evidence="6">
    <location>
        <begin position="21"/>
        <end position="608"/>
    </location>
</feature>
<dbReference type="PANTHER" id="PTHR42693">
    <property type="entry name" value="ARYLSULFATASE FAMILY MEMBER"/>
    <property type="match status" value="1"/>
</dbReference>
<dbReference type="SUPFAM" id="SSF53649">
    <property type="entry name" value="Alkaline phosphatase-like"/>
    <property type="match status" value="1"/>
</dbReference>
<accession>A0A6B2M1W9</accession>
<reference evidence="8 9" key="1">
    <citation type="submission" date="2020-02" db="EMBL/GenBank/DDBJ databases">
        <title>Albibacoteraceae fam. nov., the first described family within the subdivision 4 Verrucomicrobia.</title>
        <authorList>
            <person name="Xi F."/>
        </authorList>
    </citation>
    <scope>NUCLEOTIDE SEQUENCE [LARGE SCALE GENOMIC DNA]</scope>
    <source>
        <strain evidence="8 9">CK1056</strain>
    </source>
</reference>
<feature type="domain" description="EF-hand" evidence="7">
    <location>
        <begin position="520"/>
        <end position="548"/>
    </location>
</feature>
<dbReference type="InterPro" id="IPR050738">
    <property type="entry name" value="Sulfatase"/>
</dbReference>
<evidence type="ECO:0000256" key="3">
    <source>
        <dbReference type="ARBA" id="ARBA00022801"/>
    </source>
</evidence>
<keyword evidence="9" id="KW-1185">Reference proteome</keyword>
<dbReference type="GO" id="GO:0005509">
    <property type="term" value="F:calcium ion binding"/>
    <property type="evidence" value="ECO:0007669"/>
    <property type="project" value="InterPro"/>
</dbReference>
<evidence type="ECO:0000256" key="6">
    <source>
        <dbReference type="SAM" id="SignalP"/>
    </source>
</evidence>
<feature type="region of interest" description="Disordered" evidence="5">
    <location>
        <begin position="477"/>
        <end position="511"/>
    </location>
</feature>
<dbReference type="Gene3D" id="3.30.1120.10">
    <property type="match status" value="1"/>
</dbReference>
<dbReference type="PROSITE" id="PS50222">
    <property type="entry name" value="EF_HAND_2"/>
    <property type="match status" value="1"/>
</dbReference>
<dbReference type="InterPro" id="IPR000917">
    <property type="entry name" value="Sulfatase_N"/>
</dbReference>
<evidence type="ECO:0000256" key="2">
    <source>
        <dbReference type="ARBA" id="ARBA00022723"/>
    </source>
</evidence>
<dbReference type="InterPro" id="IPR018247">
    <property type="entry name" value="EF_Hand_1_Ca_BS"/>
</dbReference>
<dbReference type="RefSeq" id="WP_163963656.1">
    <property type="nucleotide sequence ID" value="NZ_JAAGNX010000002.1"/>
</dbReference>
<proteinExistence type="inferred from homology"/>
<dbReference type="Pfam" id="PF13202">
    <property type="entry name" value="EF-hand_5"/>
    <property type="match status" value="1"/>
</dbReference>
<evidence type="ECO:0000256" key="1">
    <source>
        <dbReference type="ARBA" id="ARBA00008779"/>
    </source>
</evidence>
<sequence>MKFFTQSILMGLLLPLTVSAADQPNILFILTDDQGYGDVQKHGHPYLETPHIDRLHDESVRFDNFYVSPSCSPTRAALMTGMHEFRNGVTHTLQPREHLYKDAVILPQLLKTAGYRTGFIGKWHIGGGPGYNPENRGFDWTSTNRKGPRNHFDVDMVRNGKPFKAEGYREDTFFDEAMTFIEESGDQPFFCYLATYSPHTPLAAPEEFIEPFRKDVNEKHATYLGMVANIDYNVGRILEFLEEKNLDQNTIIIFMNDNGETEGLDVYNAHMRGCKCTIWEGGSRAMSFWRWPGKWRPAKVDKLTAHLDVLPTLCDLAGVNIPEELQPQLEGYSLIPLLESEDQDVWTHNDRILFHHVARWPSGLAASHKYAMAAARRGDHLLLRSNPCIDPKCEEYQSQCTTLRLVQNGLTTTTYTNGNAQFHWGVSAIGQWALYNVKDDPACETDLAAEMPELTATLATAYDTWWDDVFPVMIARGGDEGDPNASRRAAAKDKAPRKTTPTTPAKAGTVPASVNSREAAMFNRMDANADGIVTKEEYVTLFQRNFPNMDSNGDGVLVPAEFPYPPSFKIGDTDMNGSLDPQEFEGLYSRQFDGRDDDGNGVLIISEM</sequence>
<dbReference type="GO" id="GO:0016740">
    <property type="term" value="F:transferase activity"/>
    <property type="evidence" value="ECO:0007669"/>
    <property type="project" value="UniProtKB-KW"/>
</dbReference>
<keyword evidence="3 8" id="KW-0378">Hydrolase</keyword>
<dbReference type="SUPFAM" id="SSF47473">
    <property type="entry name" value="EF-hand"/>
    <property type="match status" value="1"/>
</dbReference>
<dbReference type="GO" id="GO:0004065">
    <property type="term" value="F:arylsulfatase activity"/>
    <property type="evidence" value="ECO:0007669"/>
    <property type="project" value="TreeGrafter"/>
</dbReference>
<dbReference type="InterPro" id="IPR011992">
    <property type="entry name" value="EF-hand-dom_pair"/>
</dbReference>
<dbReference type="Gene3D" id="1.10.238.10">
    <property type="entry name" value="EF-hand"/>
    <property type="match status" value="1"/>
</dbReference>
<dbReference type="InterPro" id="IPR017850">
    <property type="entry name" value="Alkaline_phosphatase_core_sf"/>
</dbReference>
<keyword evidence="2" id="KW-0479">Metal-binding</keyword>
<dbReference type="InterPro" id="IPR002048">
    <property type="entry name" value="EF_hand_dom"/>
</dbReference>
<comment type="similarity">
    <text evidence="1">Belongs to the sulfatase family.</text>
</comment>
<evidence type="ECO:0000256" key="5">
    <source>
        <dbReference type="SAM" id="MobiDB-lite"/>
    </source>
</evidence>
<evidence type="ECO:0000313" key="8">
    <source>
        <dbReference type="EMBL" id="NDV62077.1"/>
    </source>
</evidence>
<keyword evidence="4" id="KW-0106">Calcium</keyword>
<dbReference type="CDD" id="cd16146">
    <property type="entry name" value="ARS_like"/>
    <property type="match status" value="1"/>
</dbReference>
<dbReference type="Pfam" id="PF00884">
    <property type="entry name" value="Sulfatase"/>
    <property type="match status" value="1"/>
</dbReference>
<dbReference type="PANTHER" id="PTHR42693:SF53">
    <property type="entry name" value="ENDO-4-O-SULFATASE"/>
    <property type="match status" value="1"/>
</dbReference>
<comment type="caution">
    <text evidence="8">The sequence shown here is derived from an EMBL/GenBank/DDBJ whole genome shotgun (WGS) entry which is preliminary data.</text>
</comment>
<organism evidence="8 9">
    <name type="scientific">Oceanipulchritudo coccoides</name>
    <dbReference type="NCBI Taxonomy" id="2706888"/>
    <lineage>
        <taxon>Bacteria</taxon>
        <taxon>Pseudomonadati</taxon>
        <taxon>Verrucomicrobiota</taxon>
        <taxon>Opitutia</taxon>
        <taxon>Puniceicoccales</taxon>
        <taxon>Oceanipulchritudinaceae</taxon>
        <taxon>Oceanipulchritudo</taxon>
    </lineage>
</organism>
<feature type="signal peptide" evidence="6">
    <location>
        <begin position="1"/>
        <end position="20"/>
    </location>
</feature>
<evidence type="ECO:0000313" key="9">
    <source>
        <dbReference type="Proteomes" id="UP000478417"/>
    </source>
</evidence>
<name>A0A6B2M1W9_9BACT</name>
<dbReference type="PROSITE" id="PS00523">
    <property type="entry name" value="SULFATASE_1"/>
    <property type="match status" value="1"/>
</dbReference>
<evidence type="ECO:0000256" key="4">
    <source>
        <dbReference type="ARBA" id="ARBA00022837"/>
    </source>
</evidence>
<keyword evidence="8" id="KW-0808">Transferase</keyword>
<gene>
    <name evidence="8" type="ORF">G0Q06_06430</name>
</gene>
<dbReference type="AlphaFoldDB" id="A0A6B2M1W9"/>
<keyword evidence="6" id="KW-0732">Signal</keyword>